<feature type="domain" description="S1 motif" evidence="11">
    <location>
        <begin position="782"/>
        <end position="851"/>
    </location>
</feature>
<dbReference type="SUPFAM" id="SSF50249">
    <property type="entry name" value="Nucleic acid-binding proteins"/>
    <property type="match status" value="11"/>
</dbReference>
<protein>
    <recommendedName>
        <fullName evidence="8">rRNA biogenesis protein RRP5</fullName>
    </recommendedName>
    <alternativeName>
        <fullName evidence="9">Ribosomal RNA-processing protein 5</fullName>
    </alternativeName>
</protein>
<dbReference type="EMBL" id="CP058609">
    <property type="protein sequence ID" value="QLG73602.1"/>
    <property type="molecule type" value="Genomic_DNA"/>
</dbReference>
<dbReference type="GO" id="GO:0003723">
    <property type="term" value="F:RNA binding"/>
    <property type="evidence" value="ECO:0007669"/>
    <property type="project" value="TreeGrafter"/>
</dbReference>
<evidence type="ECO:0000256" key="4">
    <source>
        <dbReference type="ARBA" id="ARBA00022553"/>
    </source>
</evidence>
<dbReference type="GO" id="GO:0006364">
    <property type="term" value="P:rRNA processing"/>
    <property type="evidence" value="ECO:0007669"/>
    <property type="project" value="UniProtKB-KW"/>
</dbReference>
<gene>
    <name evidence="12" type="ORF">HG535_0F01120</name>
</gene>
<accession>A0A7H9B7A7</accession>
<evidence type="ECO:0000256" key="7">
    <source>
        <dbReference type="ARBA" id="ARBA00055575"/>
    </source>
</evidence>
<feature type="compositionally biased region" description="Basic and acidic residues" evidence="10">
    <location>
        <begin position="1"/>
        <end position="21"/>
    </location>
</feature>
<feature type="domain" description="S1 motif" evidence="11">
    <location>
        <begin position="1076"/>
        <end position="1147"/>
    </location>
</feature>
<evidence type="ECO:0000259" key="11">
    <source>
        <dbReference type="PROSITE" id="PS50126"/>
    </source>
</evidence>
<keyword evidence="4" id="KW-0597">Phosphoprotein</keyword>
<comment type="subcellular location">
    <subcellularLocation>
        <location evidence="1">Nucleus</location>
        <location evidence="1">Nucleolus</location>
    </subcellularLocation>
</comment>
<evidence type="ECO:0000256" key="10">
    <source>
        <dbReference type="SAM" id="MobiDB-lite"/>
    </source>
</evidence>
<dbReference type="CDD" id="cd05703">
    <property type="entry name" value="S1_Rrp5_repeat_hs12_sc9"/>
    <property type="match status" value="1"/>
</dbReference>
<evidence type="ECO:0000256" key="5">
    <source>
        <dbReference type="ARBA" id="ARBA00022737"/>
    </source>
</evidence>
<feature type="domain" description="S1 motif" evidence="11">
    <location>
        <begin position="1253"/>
        <end position="1324"/>
    </location>
</feature>
<dbReference type="RefSeq" id="XP_037145328.1">
    <property type="nucleotide sequence ID" value="XM_037289433.1"/>
</dbReference>
<dbReference type="PANTHER" id="PTHR23270">
    <property type="entry name" value="PROGRAMMED CELL DEATH PROTEIN 11 PRE-RRNA PROCESSING PROTEIN RRP5"/>
    <property type="match status" value="1"/>
</dbReference>
<name>A0A7H9B7A7_ZYGMR</name>
<dbReference type="Proteomes" id="UP000509704">
    <property type="component" value="Chromosome 6"/>
</dbReference>
<dbReference type="CDD" id="cd05702">
    <property type="entry name" value="S1_Rrp5_repeat_hs11_sc8"/>
    <property type="match status" value="1"/>
</dbReference>
<keyword evidence="3" id="KW-0698">rRNA processing</keyword>
<dbReference type="GeneID" id="59237361"/>
<dbReference type="InterPro" id="IPR011990">
    <property type="entry name" value="TPR-like_helical_dom_sf"/>
</dbReference>
<dbReference type="Pfam" id="PF23240">
    <property type="entry name" value="HAT_PRP39_N"/>
    <property type="match status" value="1"/>
</dbReference>
<evidence type="ECO:0000313" key="12">
    <source>
        <dbReference type="EMBL" id="QLG73602.1"/>
    </source>
</evidence>
<keyword evidence="13" id="KW-1185">Reference proteome</keyword>
<evidence type="ECO:0000313" key="13">
    <source>
        <dbReference type="Proteomes" id="UP000509704"/>
    </source>
</evidence>
<evidence type="ECO:0000256" key="8">
    <source>
        <dbReference type="ARBA" id="ARBA00073619"/>
    </source>
</evidence>
<dbReference type="InterPro" id="IPR045209">
    <property type="entry name" value="Rrp5"/>
</dbReference>
<feature type="domain" description="S1 motif" evidence="11">
    <location>
        <begin position="883"/>
        <end position="957"/>
    </location>
</feature>
<dbReference type="PROSITE" id="PS50126">
    <property type="entry name" value="S1"/>
    <property type="match status" value="9"/>
</dbReference>
<dbReference type="InterPro" id="IPR003029">
    <property type="entry name" value="S1_domain"/>
</dbReference>
<dbReference type="OrthoDB" id="412781at2759"/>
<reference evidence="12 13" key="1">
    <citation type="submission" date="2020-07" db="EMBL/GenBank/DDBJ databases">
        <title>The yeast mating-type switching endonuclease HO is a domesticated member of an unorthodox homing genetic element family.</title>
        <authorList>
            <person name="Coughlan A.Y."/>
            <person name="Lombardi L."/>
            <person name="Braun-Galleani S."/>
            <person name="Martos A.R."/>
            <person name="Galeote V."/>
            <person name="Bigey F."/>
            <person name="Dequin S."/>
            <person name="Byrne K.P."/>
            <person name="Wolfe K.H."/>
        </authorList>
    </citation>
    <scope>NUCLEOTIDE SEQUENCE [LARGE SCALE GENOMIC DNA]</scope>
    <source>
        <strain evidence="12 13">NRRL Y-6702</strain>
    </source>
</reference>
<dbReference type="FunFam" id="2.40.50.140:FF:000155">
    <property type="entry name" value="rRNA biogenesis protein RRP5"/>
    <property type="match status" value="1"/>
</dbReference>
<dbReference type="FunFam" id="2.40.50.140:FF:000196">
    <property type="entry name" value="rRNA biogenesis protein RRP5"/>
    <property type="match status" value="1"/>
</dbReference>
<dbReference type="InterPro" id="IPR048058">
    <property type="entry name" value="Rrp5_S1_rpt_hs11_sc8"/>
</dbReference>
<feature type="region of interest" description="Disordered" evidence="10">
    <location>
        <begin position="161"/>
        <end position="186"/>
    </location>
</feature>
<sequence>MAPSDKRKRDQEFPLSREDSTKPLAASSLLRNAEEKSFPRGGSSVLTPLELKQVTNEAAGDVLFGNKASTESTGQEKKTKKRKVSRAPNSKKTVEDEKDQFEGLTEHINFKTLKIGSMLLGQITEINNKDIRVSFTDGISGYVSMMNISGQFTGILEALDDNMGGEGVDEENASSDEEDSNKNNKKSSFELPDLHKYFQLGQWLRCSVTLNTALEPQSGKLNKKRLELSIEPAMVNQFTEDDLDRFTVVQCAVKSIEDHGATLDLGVEGFEGFISKKDCHNFDKLLPGSVFLCSVNKRAGRSVTVNLHFTAKSNKISKISTIEALVPGQTIDFLCESVTGKGVAGKVLGLVSGFLGVNNIHSFGEDELKSQFPVGTNVKSKIIASLFSKDGNRTLLLSTLERTVALDNSLKEIDALDAFSVGYVLDSCTVAGRDSEYLYLKLDNDRLGQVHSSRVGDIEATATIKSRVLGYNNVDNLYELSTDPKTLALKYLRSKDIPFGETVTCEITAVSSEGINIKIFGGQFTAFVPPSHISDTRLVYPERKFKIGSKARGKILNVDKRGHIFITLKKSLVNSGDDIKIITSFSDAKQVFESDEKTLAVVQSFRPKGCVLSFFGGIKGFLPTAEVSEVYVKRPEEHLRLNQTVIIKLLQVEEERSRIIATCKVSNDQGKQQKEAIEEMILGRSIIKVTIVEKTKDSLVVEMNEVGLRGVVYAGHLSDSRIEQNRAQLKKMKIGAELEGLVIDKDTRTQVFNMTLKQSLIEDAEKGELPLLYEDVKAKDNQTAMHGYIKSFSAKGLFVAFNGKFVGLVLPSYAVESKEVDISKTFYLNQSVTVYLLRTDDDHHRFLLTLKNPEERANTKRTNGSVNNAVDASVHSLEDLSLGRVVSAKIKGVKKNQLNVILADNLHGRVDISEIFDNYDDIPSKKQPLGNFKSGDIIKVKVIGSHDVKGHKFLPITHMVNKSSVFELTAKKFKVDSSESSTLTISDVSVGDELIGFVNNYSNNSLWLTISPSLKAKISILDLSDDNSTFTESLEGQFPIGSVVKVTVSAVDSDHGYLTVTRRSHCVQGFDDIKVGNRMPASIVKITDRYVLLNLGGNVTGISFAADALDDFSVPLDEAFSGMKNQTIPSEVISIASESKQIRLSLRSKDSKTPLVKSHKDLKQGQIVQALIKSVTDKGIFVYLSSLIEAFVPVSKLSDSYLKDWKQFYKVMQPVTGKVVKSDDDSRILLTLRESEINGDLKIMKTYSDIKVGDIFNGSVKNVTDFGVFVKLDNTLNVSGLAHRSEIAEDLPKDLHSLFGVGDKVKVFVLKVNIAKKQLSLSLKASHFTAKGESIEEGVSDAATKEYEEKYEAAASIEDEDEIMDDVNYSDDDSQTDERVEPCSESKSEIKAVTTGGLSLSAGFDWTTSILDQVQSDYESEDDIENFTEAKRTKRHKNKNKFVEDRTIDINTRAPESVADFERLIMGNPNSSIIWMNYIAFQLQLSEIEKAREVAERALKTISFREETEKLNIWIAMLNLENTFGTEDTLEDVFKRAVQYMDSFLIHTKLLSIYHMSEKFDLEAELYKSTAKKFGSDKVSIWVSWGEFLLSRDLADEARSILSRALKVLPKRSHIEVVRKFAHLEFAKGNPERGRSLFEGLVADAPKRIDLWNVYLDQEIKKNEKNKVENIFERVFAKKISRKQAKFFFNKWLEFEDQQQDIKTAEYVKAKALEYAEAHPKAQSA</sequence>
<keyword evidence="5" id="KW-0677">Repeat</keyword>
<evidence type="ECO:0000256" key="6">
    <source>
        <dbReference type="ARBA" id="ARBA00023242"/>
    </source>
</evidence>
<dbReference type="Gene3D" id="1.25.40.10">
    <property type="entry name" value="Tetratricopeptide repeat domain"/>
    <property type="match status" value="1"/>
</dbReference>
<feature type="domain" description="S1 motif" evidence="11">
    <location>
        <begin position="991"/>
        <end position="1063"/>
    </location>
</feature>
<feature type="domain" description="S1 motif" evidence="11">
    <location>
        <begin position="1165"/>
        <end position="1233"/>
    </location>
</feature>
<dbReference type="InterPro" id="IPR012340">
    <property type="entry name" value="NA-bd_OB-fold"/>
</dbReference>
<feature type="compositionally biased region" description="Acidic residues" evidence="10">
    <location>
        <begin position="167"/>
        <end position="179"/>
    </location>
</feature>
<organism evidence="12 13">
    <name type="scientific">Zygotorulaspora mrakii</name>
    <name type="common">Zygosaccharomyces mrakii</name>
    <dbReference type="NCBI Taxonomy" id="42260"/>
    <lineage>
        <taxon>Eukaryota</taxon>
        <taxon>Fungi</taxon>
        <taxon>Dikarya</taxon>
        <taxon>Ascomycota</taxon>
        <taxon>Saccharomycotina</taxon>
        <taxon>Saccharomycetes</taxon>
        <taxon>Saccharomycetales</taxon>
        <taxon>Saccharomycetaceae</taxon>
        <taxon>Zygotorulaspora</taxon>
    </lineage>
</organism>
<dbReference type="PANTHER" id="PTHR23270:SF10">
    <property type="entry name" value="PROTEIN RRP5 HOMOLOG"/>
    <property type="match status" value="1"/>
</dbReference>
<dbReference type="Gene3D" id="2.40.50.140">
    <property type="entry name" value="Nucleic acid-binding proteins"/>
    <property type="match status" value="9"/>
</dbReference>
<dbReference type="GO" id="GO:0032040">
    <property type="term" value="C:small-subunit processome"/>
    <property type="evidence" value="ECO:0007669"/>
    <property type="project" value="TreeGrafter"/>
</dbReference>
<evidence type="ECO:0000256" key="9">
    <source>
        <dbReference type="ARBA" id="ARBA00076674"/>
    </source>
</evidence>
<dbReference type="SUPFAM" id="SSF48452">
    <property type="entry name" value="TPR-like"/>
    <property type="match status" value="2"/>
</dbReference>
<keyword evidence="6" id="KW-0539">Nucleus</keyword>
<feature type="domain" description="S1 motif" evidence="11">
    <location>
        <begin position="678"/>
        <end position="757"/>
    </location>
</feature>
<proteinExistence type="predicted"/>
<feature type="region of interest" description="Disordered" evidence="10">
    <location>
        <begin position="1"/>
        <end position="99"/>
    </location>
</feature>
<evidence type="ECO:0000256" key="3">
    <source>
        <dbReference type="ARBA" id="ARBA00022552"/>
    </source>
</evidence>
<feature type="domain" description="S1 motif" evidence="11">
    <location>
        <begin position="595"/>
        <end position="664"/>
    </location>
</feature>
<dbReference type="FunFam" id="2.40.50.140:FF:000103">
    <property type="entry name" value="protein RRP5 homolog"/>
    <property type="match status" value="1"/>
</dbReference>
<feature type="domain" description="S1 motif" evidence="11">
    <location>
        <begin position="500"/>
        <end position="569"/>
    </location>
</feature>
<dbReference type="SMART" id="SM00316">
    <property type="entry name" value="S1"/>
    <property type="match status" value="11"/>
</dbReference>
<dbReference type="KEGG" id="zmk:HG535_0F01120"/>
<dbReference type="Pfam" id="PF00575">
    <property type="entry name" value="S1"/>
    <property type="match status" value="4"/>
</dbReference>
<comment type="function">
    <text evidence="7">Involved in the biogenesis of rRNA. Required for the formation of 18S and 5.8S rRNA.</text>
</comment>
<dbReference type="InterPro" id="IPR003107">
    <property type="entry name" value="HAT"/>
</dbReference>
<dbReference type="SMART" id="SM00386">
    <property type="entry name" value="HAT"/>
    <property type="match status" value="6"/>
</dbReference>
<evidence type="ECO:0000256" key="2">
    <source>
        <dbReference type="ARBA" id="ARBA00022517"/>
    </source>
</evidence>
<dbReference type="CDD" id="cd05693">
    <property type="entry name" value="S1_Rrp5_repeat_hs1_sc1"/>
    <property type="match status" value="1"/>
</dbReference>
<keyword evidence="2" id="KW-0690">Ribosome biogenesis</keyword>
<evidence type="ECO:0000256" key="1">
    <source>
        <dbReference type="ARBA" id="ARBA00004604"/>
    </source>
</evidence>
<dbReference type="InterPro" id="IPR048059">
    <property type="entry name" value="Rrp5_S1_rpt_hs1_sc1"/>
</dbReference>